<dbReference type="HOGENOM" id="CLU_1599008_0_0_2"/>
<dbReference type="EMBL" id="CP000780">
    <property type="protein sequence ID" value="ABS55242.1"/>
    <property type="molecule type" value="Genomic_DNA"/>
</dbReference>
<dbReference type="AlphaFoldDB" id="A7I681"/>
<dbReference type="RefSeq" id="WP_012106265.1">
    <property type="nucleotide sequence ID" value="NC_009712.1"/>
</dbReference>
<organism evidence="1 2">
    <name type="scientific">Methanoregula boonei (strain DSM 21154 / JCM 14090 / 6A8)</name>
    <dbReference type="NCBI Taxonomy" id="456442"/>
    <lineage>
        <taxon>Archaea</taxon>
        <taxon>Methanobacteriati</taxon>
        <taxon>Methanobacteriota</taxon>
        <taxon>Stenosarchaea group</taxon>
        <taxon>Methanomicrobia</taxon>
        <taxon>Methanomicrobiales</taxon>
        <taxon>Methanoregulaceae</taxon>
        <taxon>Methanoregula</taxon>
    </lineage>
</organism>
<proteinExistence type="predicted"/>
<name>A7I681_METB6</name>
<dbReference type="KEGG" id="mbn:Mboo_0724"/>
<dbReference type="STRING" id="456442.Mboo_0724"/>
<evidence type="ECO:0000313" key="2">
    <source>
        <dbReference type="Proteomes" id="UP000002408"/>
    </source>
</evidence>
<reference evidence="2" key="1">
    <citation type="journal article" date="2015" name="Microbiology">
        <title>Genome of Methanoregula boonei 6A8 reveals adaptations to oligotrophic peatland environments.</title>
        <authorList>
            <person name="Braeuer S."/>
            <person name="Cadillo-Quiroz H."/>
            <person name="Kyrpides N."/>
            <person name="Woyke T."/>
            <person name="Goodwin L."/>
            <person name="Detter C."/>
            <person name="Podell S."/>
            <person name="Yavitt J.B."/>
            <person name="Zinder S.H."/>
        </authorList>
    </citation>
    <scope>NUCLEOTIDE SEQUENCE [LARGE SCALE GENOMIC DNA]</scope>
    <source>
        <strain evidence="2">DSM 21154 / JCM 14090 / 6A8</strain>
    </source>
</reference>
<dbReference type="GeneID" id="5410009"/>
<keyword evidence="2" id="KW-1185">Reference proteome</keyword>
<accession>A7I681</accession>
<evidence type="ECO:0000313" key="1">
    <source>
        <dbReference type="EMBL" id="ABS55242.1"/>
    </source>
</evidence>
<sequence>MAQVNDRSVLASFGSLIRQDPVRAEINRMISCIKAANYSTVENNAEDTGYSGKESEQGKKPVVIHVVEFVPVEKPVFLGLITREIQQRNPICSVQFDNSVWKIPQNEIFQTEKLSDLYKHLKYYGLKIQLEGASEDILNRIYVEAREARPGAVDRLPASESEKSKN</sequence>
<protein>
    <submittedName>
        <fullName evidence="1">Uncharacterized protein</fullName>
    </submittedName>
</protein>
<gene>
    <name evidence="1" type="ordered locus">Mboo_0724</name>
</gene>
<dbReference type="Proteomes" id="UP000002408">
    <property type="component" value="Chromosome"/>
</dbReference>